<dbReference type="RefSeq" id="WP_208847640.1">
    <property type="nucleotide sequence ID" value="NZ_JAGGDJ010000005.1"/>
</dbReference>
<protein>
    <submittedName>
        <fullName evidence="1">Uncharacterized protein</fullName>
    </submittedName>
</protein>
<keyword evidence="2" id="KW-1185">Reference proteome</keyword>
<comment type="caution">
    <text evidence="1">The sequence shown here is derived from an EMBL/GenBank/DDBJ whole genome shotgun (WGS) entry which is preliminary data.</text>
</comment>
<gene>
    <name evidence="1" type="ORF">I8J29_10895</name>
</gene>
<evidence type="ECO:0000313" key="2">
    <source>
        <dbReference type="Proteomes" id="UP000670947"/>
    </source>
</evidence>
<evidence type="ECO:0000313" key="1">
    <source>
        <dbReference type="EMBL" id="MBO7744706.1"/>
    </source>
</evidence>
<accession>A0ABS3W8T0</accession>
<proteinExistence type="predicted"/>
<name>A0ABS3W8T0_9BACL</name>
<dbReference type="EMBL" id="JAGGDJ010000005">
    <property type="protein sequence ID" value="MBO7744706.1"/>
    <property type="molecule type" value="Genomic_DNA"/>
</dbReference>
<organism evidence="1 2">
    <name type="scientific">Paenibacillus artemisiicola</name>
    <dbReference type="NCBI Taxonomy" id="1172618"/>
    <lineage>
        <taxon>Bacteria</taxon>
        <taxon>Bacillati</taxon>
        <taxon>Bacillota</taxon>
        <taxon>Bacilli</taxon>
        <taxon>Bacillales</taxon>
        <taxon>Paenibacillaceae</taxon>
        <taxon>Paenibacillus</taxon>
    </lineage>
</organism>
<reference evidence="1 2" key="1">
    <citation type="submission" date="2021-03" db="EMBL/GenBank/DDBJ databases">
        <title>Paenibacillus artemisicola MWE-103 whole genome sequence.</title>
        <authorList>
            <person name="Ham Y.J."/>
        </authorList>
    </citation>
    <scope>NUCLEOTIDE SEQUENCE [LARGE SCALE GENOMIC DNA]</scope>
    <source>
        <strain evidence="1 2">MWE-103</strain>
    </source>
</reference>
<sequence>MAKSRRHWYGQWLNDQLDLYSIAESLGDAAWQEEIMNALTRKEAAVDQYIRSATDPEFKALLLTISEKITEAQTLVDQERSKAADAKHRP</sequence>
<dbReference type="Proteomes" id="UP000670947">
    <property type="component" value="Unassembled WGS sequence"/>
</dbReference>